<reference evidence="1 2" key="1">
    <citation type="submission" date="2019-11" db="EMBL/GenBank/DDBJ databases">
        <title>Agromyces kandeliae sp. nov., isolated from mangrove soil.</title>
        <authorList>
            <person name="Wang R."/>
        </authorList>
    </citation>
    <scope>NUCLEOTIDE SEQUENCE [LARGE SCALE GENOMIC DNA]</scope>
    <source>
        <strain evidence="1 2">JCM 11431</strain>
    </source>
</reference>
<organism evidence="1 2">
    <name type="scientific">Agromyces luteolus</name>
    <dbReference type="NCBI Taxonomy" id="88373"/>
    <lineage>
        <taxon>Bacteria</taxon>
        <taxon>Bacillati</taxon>
        <taxon>Actinomycetota</taxon>
        <taxon>Actinomycetes</taxon>
        <taxon>Micrococcales</taxon>
        <taxon>Microbacteriaceae</taxon>
        <taxon>Agromyces</taxon>
    </lineage>
</organism>
<protein>
    <submittedName>
        <fullName evidence="1">Uncharacterized protein</fullName>
    </submittedName>
</protein>
<dbReference type="EMBL" id="WODA01000018">
    <property type="protein sequence ID" value="MUN07414.1"/>
    <property type="molecule type" value="Genomic_DNA"/>
</dbReference>
<sequence>MQTDGLTTTTIAFSLVQLARHAPLATALVATDAALRVSRSAAAPPPLTTLAELRAEHERLLPYHGSRRVDEVLTRATTDADSPLETMSRLVVEEFGFPQPVLQHRMRLPALDRDAYLDFWWPEHEVVGEADGRGKYVSGEGGSAADAVLAEKAREDAIRLLVTGFVRWDWKEMWRRDPIRDRLVAAGLPIVRKPVHLIVR</sequence>
<name>A0A7C9LHQ0_9MICO</name>
<keyword evidence="2" id="KW-1185">Reference proteome</keyword>
<dbReference type="Proteomes" id="UP000480122">
    <property type="component" value="Unassembled WGS sequence"/>
</dbReference>
<dbReference type="OrthoDB" id="5517693at2"/>
<comment type="caution">
    <text evidence="1">The sequence shown here is derived from an EMBL/GenBank/DDBJ whole genome shotgun (WGS) entry which is preliminary data.</text>
</comment>
<evidence type="ECO:0000313" key="1">
    <source>
        <dbReference type="EMBL" id="MUN07414.1"/>
    </source>
</evidence>
<dbReference type="AlphaFoldDB" id="A0A7C9LHQ0"/>
<accession>A0A7C9LHQ0</accession>
<dbReference type="RefSeq" id="WP_155842335.1">
    <property type="nucleotide sequence ID" value="NZ_BAAAIA010000012.1"/>
</dbReference>
<evidence type="ECO:0000313" key="2">
    <source>
        <dbReference type="Proteomes" id="UP000480122"/>
    </source>
</evidence>
<gene>
    <name evidence="1" type="ORF">GLX25_09840</name>
</gene>
<proteinExistence type="predicted"/>